<feature type="compositionally biased region" description="Low complexity" evidence="2">
    <location>
        <begin position="28"/>
        <end position="45"/>
    </location>
</feature>
<dbReference type="EMBL" id="BNEC01000005">
    <property type="protein sequence ID" value="GHI71560.1"/>
    <property type="molecule type" value="Genomic_DNA"/>
</dbReference>
<feature type="compositionally biased region" description="Polar residues" evidence="2">
    <location>
        <begin position="15"/>
        <end position="27"/>
    </location>
</feature>
<evidence type="ECO:0000256" key="1">
    <source>
        <dbReference type="ARBA" id="ARBA00023002"/>
    </source>
</evidence>
<evidence type="ECO:0000256" key="2">
    <source>
        <dbReference type="SAM" id="MobiDB-lite"/>
    </source>
</evidence>
<feature type="domain" description="GFO/IDH/MocA-like oxidoreductase" evidence="4">
    <location>
        <begin position="203"/>
        <end position="287"/>
    </location>
</feature>
<feature type="domain" description="Gfo/Idh/MocA-like oxidoreductase N-terminal" evidence="3">
    <location>
        <begin position="49"/>
        <end position="160"/>
    </location>
</feature>
<evidence type="ECO:0000259" key="3">
    <source>
        <dbReference type="Pfam" id="PF01408"/>
    </source>
</evidence>
<sequence>MRVDGGAPVRVGQTDRVSISSDGNSAESPAGSADATDTADQAPAGRRPRIGLLGTGPWAHRTHAPALAAHAGSDFAGVWGRRPEAAAELAHEYGVKVYEDPDELFADCDAVAFALPPDVQAAMAVRAAAAGCHLLLDKPVATTAEDARAVAEAAARHQVASVVFLTLRFAEPTAGWVEEQAARTGWFTAAAHWLGAVFPSDGAPSAYADSPWRKAKGGLWDVGPHALSVLIPVLGEVTAISATAGPSDLVQLALRHTSGAASTAVLSLSAPRAAAGVGLELRGTEGVHELPGWSDVPGAYGRALDALLTAARTGVPDPRGAEFGARLTEILAEAEAQLPT</sequence>
<dbReference type="InterPro" id="IPR000683">
    <property type="entry name" value="Gfo/Idh/MocA-like_OxRdtase_N"/>
</dbReference>
<dbReference type="Proteomes" id="UP000613974">
    <property type="component" value="Unassembled WGS sequence"/>
</dbReference>
<feature type="region of interest" description="Disordered" evidence="2">
    <location>
        <begin position="1"/>
        <end position="56"/>
    </location>
</feature>
<dbReference type="SUPFAM" id="SSF55347">
    <property type="entry name" value="Glyceraldehyde-3-phosphate dehydrogenase-like, C-terminal domain"/>
    <property type="match status" value="1"/>
</dbReference>
<dbReference type="InterPro" id="IPR055170">
    <property type="entry name" value="GFO_IDH_MocA-like_dom"/>
</dbReference>
<organism evidence="5 6">
    <name type="scientific">Streptomyces nojiriensis</name>
    <dbReference type="NCBI Taxonomy" id="66374"/>
    <lineage>
        <taxon>Bacteria</taxon>
        <taxon>Bacillati</taxon>
        <taxon>Actinomycetota</taxon>
        <taxon>Actinomycetes</taxon>
        <taxon>Kitasatosporales</taxon>
        <taxon>Streptomycetaceae</taxon>
        <taxon>Streptomyces</taxon>
    </lineage>
</organism>
<evidence type="ECO:0000259" key="4">
    <source>
        <dbReference type="Pfam" id="PF22725"/>
    </source>
</evidence>
<accession>A0ABQ3STT7</accession>
<keyword evidence="1" id="KW-0560">Oxidoreductase</keyword>
<dbReference type="InterPro" id="IPR050463">
    <property type="entry name" value="Gfo/Idh/MocA_oxidrdct_glycsds"/>
</dbReference>
<gene>
    <name evidence="5" type="ORF">Snoj_54780</name>
</gene>
<dbReference type="SUPFAM" id="SSF51735">
    <property type="entry name" value="NAD(P)-binding Rossmann-fold domains"/>
    <property type="match status" value="1"/>
</dbReference>
<reference evidence="6" key="1">
    <citation type="submission" date="2023-07" db="EMBL/GenBank/DDBJ databases">
        <title>Whole genome shotgun sequence of Streptomyces nojiriensis NBRC 13794.</title>
        <authorList>
            <person name="Komaki H."/>
            <person name="Tamura T."/>
        </authorList>
    </citation>
    <scope>NUCLEOTIDE SEQUENCE [LARGE SCALE GENOMIC DNA]</scope>
    <source>
        <strain evidence="6">NBRC 13794</strain>
    </source>
</reference>
<keyword evidence="6" id="KW-1185">Reference proteome</keyword>
<protein>
    <submittedName>
        <fullName evidence="5">Oxidoreductase</fullName>
    </submittedName>
</protein>
<name>A0ABQ3STT7_9ACTN</name>
<dbReference type="PANTHER" id="PTHR43818:SF11">
    <property type="entry name" value="BCDNA.GH03377"/>
    <property type="match status" value="1"/>
</dbReference>
<dbReference type="InterPro" id="IPR036291">
    <property type="entry name" value="NAD(P)-bd_dom_sf"/>
</dbReference>
<evidence type="ECO:0000313" key="6">
    <source>
        <dbReference type="Proteomes" id="UP000613974"/>
    </source>
</evidence>
<dbReference type="Pfam" id="PF01408">
    <property type="entry name" value="GFO_IDH_MocA"/>
    <property type="match status" value="1"/>
</dbReference>
<dbReference type="Pfam" id="PF22725">
    <property type="entry name" value="GFO_IDH_MocA_C3"/>
    <property type="match status" value="1"/>
</dbReference>
<dbReference type="Gene3D" id="3.30.360.10">
    <property type="entry name" value="Dihydrodipicolinate Reductase, domain 2"/>
    <property type="match status" value="1"/>
</dbReference>
<evidence type="ECO:0000313" key="5">
    <source>
        <dbReference type="EMBL" id="GHI71560.1"/>
    </source>
</evidence>
<dbReference type="Gene3D" id="3.40.50.720">
    <property type="entry name" value="NAD(P)-binding Rossmann-like Domain"/>
    <property type="match status" value="1"/>
</dbReference>
<comment type="caution">
    <text evidence="5">The sequence shown here is derived from an EMBL/GenBank/DDBJ whole genome shotgun (WGS) entry which is preliminary data.</text>
</comment>
<dbReference type="PANTHER" id="PTHR43818">
    <property type="entry name" value="BCDNA.GH03377"/>
    <property type="match status" value="1"/>
</dbReference>
<proteinExistence type="predicted"/>